<keyword evidence="5" id="KW-1185">Reference proteome</keyword>
<comment type="caution">
    <text evidence="4">The sequence shown here is derived from an EMBL/GenBank/DDBJ whole genome shotgun (WGS) entry which is preliminary data.</text>
</comment>
<reference evidence="4 5" key="1">
    <citation type="submission" date="2021-07" db="EMBL/GenBank/DDBJ databases">
        <title>Flavobacterium sp. nov. isolated from sediment on the Taihu Lake.</title>
        <authorList>
            <person name="Qu J.-H."/>
        </authorList>
    </citation>
    <scope>NUCLEOTIDE SEQUENCE [LARGE SCALE GENOMIC DNA]</scope>
    <source>
        <strain evidence="4 5">NAS39</strain>
    </source>
</reference>
<evidence type="ECO:0000259" key="2">
    <source>
        <dbReference type="Pfam" id="PF00155"/>
    </source>
</evidence>
<keyword evidence="1" id="KW-0808">Transferase</keyword>
<proteinExistence type="predicted"/>
<evidence type="ECO:0000256" key="1">
    <source>
        <dbReference type="ARBA" id="ARBA00022679"/>
    </source>
</evidence>
<evidence type="ECO:0000313" key="5">
    <source>
        <dbReference type="Proteomes" id="UP000812031"/>
    </source>
</evidence>
<feature type="domain" description="BioF2-like acetyltransferase" evidence="3">
    <location>
        <begin position="635"/>
        <end position="773"/>
    </location>
</feature>
<dbReference type="InterPro" id="IPR004839">
    <property type="entry name" value="Aminotransferase_I/II_large"/>
</dbReference>
<dbReference type="Proteomes" id="UP000812031">
    <property type="component" value="Unassembled WGS sequence"/>
</dbReference>
<dbReference type="PANTHER" id="PTHR13693:SF3">
    <property type="entry name" value="LD36009P"/>
    <property type="match status" value="1"/>
</dbReference>
<organism evidence="4 5">
    <name type="scientific">Flavobacterium taihuense</name>
    <dbReference type="NCBI Taxonomy" id="2857508"/>
    <lineage>
        <taxon>Bacteria</taxon>
        <taxon>Pseudomonadati</taxon>
        <taxon>Bacteroidota</taxon>
        <taxon>Flavobacteriia</taxon>
        <taxon>Flavobacteriales</taxon>
        <taxon>Flavobacteriaceae</taxon>
        <taxon>Flavobacterium</taxon>
    </lineage>
</organism>
<dbReference type="PANTHER" id="PTHR13693">
    <property type="entry name" value="CLASS II AMINOTRANSFERASE/8-AMINO-7-OXONONANOATE SYNTHASE"/>
    <property type="match status" value="1"/>
</dbReference>
<protein>
    <submittedName>
        <fullName evidence="4">Aminotransferase class I/II-fold pyridoxal phosphate-dependent enzyme</fullName>
    </submittedName>
</protein>
<dbReference type="RefSeq" id="WP_219315884.1">
    <property type="nucleotide sequence ID" value="NZ_JAHWYN010000002.1"/>
</dbReference>
<name>A0ABS6XRR9_9FLAO</name>
<gene>
    <name evidence="4" type="ORF">KZH69_02500</name>
</gene>
<dbReference type="Pfam" id="PF13480">
    <property type="entry name" value="Acetyltransf_6"/>
    <property type="match status" value="1"/>
</dbReference>
<sequence>MAKIKHNNFIDTVDEVFSNAKKEGILHLYAEDKILTGRTIQIKGKEMFHFGTTGYLGLEQDIRLKEAAIAAIYNYGTQFPLSKSYISHPLYSELEIKIEKMYGIPPIITKNSTLGHLAIIPTLIRDEDAVIMDHQVHWSVQNACQLLKLRGIPVEMIRHSNLEMLEDKIRQLTTKCDKIWYMADGVYSMFGDYAPIPELLALTQKYTQLNLYFDDVHGMSWKGKNGTGFVFDAIKELPENCIVLSTLSKTFGASGATIFCKNQKLRDKIKTFGGPLTFSAQLEPASVAAAIASANIHLSPEIELKQKDLADKIAYFNHLLSQGNLPIISKNDSPVFFLGMGTPLTAYNFMKRLFKEGFFLNLGIYPAVPIKNTGIRITLSSHNQQQDITALAEAMEYHFPKALEETNNSENKIRQAFGIESGKAEKISESKEQELYIEEKNTIHDIEKSEWNRYMGKQNVFDWDGLVYLEKTFSQHPDPTNHWDFYYYTIKDNEGSIILMTFFTYGLWKDDMLATESVSIHLEEIRKANPLYLTSKVLSMGSLFSEGKHCFINQKHPLAEKAMKLLLDKLEEKYNALNADMLVLRDFEKDNSYNKTILDQGYFKIDMPESCVIQNQSWDTYEEFTKTLSLRSAKHFNKEIEPYEKCYDIAIKDKLSKSEIARAYQLYNNVKENNYAINTFRYSHEVFENMNESPNWEFIVLALKADVENPFVGIMFCYKNNNHTYVPELIGMDYKWAKEYELYRQLLFQTIKRANALQFQKIDFGMSASFEKRKLGAQIIPKVAYIQARDNFSMELMGTLQNEHKTRTGN</sequence>
<evidence type="ECO:0000313" key="4">
    <source>
        <dbReference type="EMBL" id="MBW4359346.1"/>
    </source>
</evidence>
<dbReference type="InterPro" id="IPR038740">
    <property type="entry name" value="BioF2-like_GNAT_dom"/>
</dbReference>
<dbReference type="EMBL" id="JAHWYN010000002">
    <property type="protein sequence ID" value="MBW4359346.1"/>
    <property type="molecule type" value="Genomic_DNA"/>
</dbReference>
<dbReference type="GO" id="GO:0008483">
    <property type="term" value="F:transaminase activity"/>
    <property type="evidence" value="ECO:0007669"/>
    <property type="project" value="UniProtKB-KW"/>
</dbReference>
<feature type="domain" description="Aminotransferase class I/classII large" evidence="2">
    <location>
        <begin position="47"/>
        <end position="392"/>
    </location>
</feature>
<evidence type="ECO:0000259" key="3">
    <source>
        <dbReference type="Pfam" id="PF13480"/>
    </source>
</evidence>
<dbReference type="Pfam" id="PF00155">
    <property type="entry name" value="Aminotran_1_2"/>
    <property type="match status" value="1"/>
</dbReference>
<keyword evidence="4" id="KW-0032">Aminotransferase</keyword>
<accession>A0ABS6XRR9</accession>
<dbReference type="InterPro" id="IPR050087">
    <property type="entry name" value="AON_synthase_class-II"/>
</dbReference>